<dbReference type="SUPFAM" id="SSF52047">
    <property type="entry name" value="RNI-like"/>
    <property type="match status" value="1"/>
</dbReference>
<name>A0A9P6DZD7_9AGAM</name>
<accession>A0A9P6DZD7</accession>
<evidence type="ECO:0000313" key="1">
    <source>
        <dbReference type="EMBL" id="KAF9520431.1"/>
    </source>
</evidence>
<keyword evidence="2" id="KW-1185">Reference proteome</keyword>
<dbReference type="AlphaFoldDB" id="A0A9P6DZD7"/>
<sequence>MVPLSFPIPYDVLCAIIEHVEFETLKEVALVSRDLHHEASKRLWRTISIQTHNLEGPHNLWTHLRTAASIISREGRAQHLRDLRLGLEGSLGTREEAEAVIRELFSSLRLATNLSSIRLDVFRRTPCKLVLDSFGIYGVAPRLDHIILSEPMGLAIMKDHDFWRSRPTIKSLKWEHYGRGFHLSPKSPPLPLPFLETVQLGRVEHSSILQACPVTNLTVGIMENDDCGILLENIRSSTADLLHLRVRLCQTPDIFPSVIRHLPRLQSLAINHFTIDLDDAELLDVLTSLCDLVHLELSGDRDSRFSERFMACAHRFKSLQRVDVRQHIPEISHTYGRDDAGCWITYSSYHLTVL</sequence>
<comment type="caution">
    <text evidence="1">The sequence shown here is derived from an EMBL/GenBank/DDBJ whole genome shotgun (WGS) entry which is preliminary data.</text>
</comment>
<gene>
    <name evidence="1" type="ORF">BS47DRAFT_1336092</name>
</gene>
<proteinExistence type="predicted"/>
<dbReference type="Proteomes" id="UP000886523">
    <property type="component" value="Unassembled WGS sequence"/>
</dbReference>
<dbReference type="Gene3D" id="3.80.10.10">
    <property type="entry name" value="Ribonuclease Inhibitor"/>
    <property type="match status" value="1"/>
</dbReference>
<reference evidence="1" key="1">
    <citation type="journal article" date="2020" name="Nat. Commun.">
        <title>Large-scale genome sequencing of mycorrhizal fungi provides insights into the early evolution of symbiotic traits.</title>
        <authorList>
            <person name="Miyauchi S."/>
            <person name="Kiss E."/>
            <person name="Kuo A."/>
            <person name="Drula E."/>
            <person name="Kohler A."/>
            <person name="Sanchez-Garcia M."/>
            <person name="Morin E."/>
            <person name="Andreopoulos B."/>
            <person name="Barry K.W."/>
            <person name="Bonito G."/>
            <person name="Buee M."/>
            <person name="Carver A."/>
            <person name="Chen C."/>
            <person name="Cichocki N."/>
            <person name="Clum A."/>
            <person name="Culley D."/>
            <person name="Crous P.W."/>
            <person name="Fauchery L."/>
            <person name="Girlanda M."/>
            <person name="Hayes R.D."/>
            <person name="Keri Z."/>
            <person name="LaButti K."/>
            <person name="Lipzen A."/>
            <person name="Lombard V."/>
            <person name="Magnuson J."/>
            <person name="Maillard F."/>
            <person name="Murat C."/>
            <person name="Nolan M."/>
            <person name="Ohm R.A."/>
            <person name="Pangilinan J."/>
            <person name="Pereira M.F."/>
            <person name="Perotto S."/>
            <person name="Peter M."/>
            <person name="Pfister S."/>
            <person name="Riley R."/>
            <person name="Sitrit Y."/>
            <person name="Stielow J.B."/>
            <person name="Szollosi G."/>
            <person name="Zifcakova L."/>
            <person name="Stursova M."/>
            <person name="Spatafora J.W."/>
            <person name="Tedersoo L."/>
            <person name="Vaario L.M."/>
            <person name="Yamada A."/>
            <person name="Yan M."/>
            <person name="Wang P."/>
            <person name="Xu J."/>
            <person name="Bruns T."/>
            <person name="Baldrian P."/>
            <person name="Vilgalys R."/>
            <person name="Dunand C."/>
            <person name="Henrissat B."/>
            <person name="Grigoriev I.V."/>
            <person name="Hibbett D."/>
            <person name="Nagy L.G."/>
            <person name="Martin F.M."/>
        </authorList>
    </citation>
    <scope>NUCLEOTIDE SEQUENCE</scope>
    <source>
        <strain evidence="1">UP504</strain>
    </source>
</reference>
<dbReference type="EMBL" id="MU128912">
    <property type="protein sequence ID" value="KAF9520431.1"/>
    <property type="molecule type" value="Genomic_DNA"/>
</dbReference>
<evidence type="ECO:0008006" key="3">
    <source>
        <dbReference type="Google" id="ProtNLM"/>
    </source>
</evidence>
<protein>
    <recommendedName>
        <fullName evidence="3">F-box domain-containing protein</fullName>
    </recommendedName>
</protein>
<evidence type="ECO:0000313" key="2">
    <source>
        <dbReference type="Proteomes" id="UP000886523"/>
    </source>
</evidence>
<organism evidence="1 2">
    <name type="scientific">Hydnum rufescens UP504</name>
    <dbReference type="NCBI Taxonomy" id="1448309"/>
    <lineage>
        <taxon>Eukaryota</taxon>
        <taxon>Fungi</taxon>
        <taxon>Dikarya</taxon>
        <taxon>Basidiomycota</taxon>
        <taxon>Agaricomycotina</taxon>
        <taxon>Agaricomycetes</taxon>
        <taxon>Cantharellales</taxon>
        <taxon>Hydnaceae</taxon>
        <taxon>Hydnum</taxon>
    </lineage>
</organism>
<dbReference type="InterPro" id="IPR032675">
    <property type="entry name" value="LRR_dom_sf"/>
</dbReference>